<protein>
    <submittedName>
        <fullName evidence="1">Uncharacterized protein</fullName>
    </submittedName>
</protein>
<dbReference type="EMBL" id="LAZR01007705">
    <property type="protein sequence ID" value="KKM83496.1"/>
    <property type="molecule type" value="Genomic_DNA"/>
</dbReference>
<comment type="caution">
    <text evidence="1">The sequence shown here is derived from an EMBL/GenBank/DDBJ whole genome shotgun (WGS) entry which is preliminary data.</text>
</comment>
<evidence type="ECO:0000313" key="1">
    <source>
        <dbReference type="EMBL" id="KKM83496.1"/>
    </source>
</evidence>
<organism evidence="1">
    <name type="scientific">marine sediment metagenome</name>
    <dbReference type="NCBI Taxonomy" id="412755"/>
    <lineage>
        <taxon>unclassified sequences</taxon>
        <taxon>metagenomes</taxon>
        <taxon>ecological metagenomes</taxon>
    </lineage>
</organism>
<sequence>MATVSFNAGATTSDTAVSVLTVPTTAVWRHLHIVNGAVVGFFSVDGGASFRYLPANETRTLNNIQVIGSIQIKRVASGSNMADVSGDIW</sequence>
<reference evidence="1" key="1">
    <citation type="journal article" date="2015" name="Nature">
        <title>Complex archaea that bridge the gap between prokaryotes and eukaryotes.</title>
        <authorList>
            <person name="Spang A."/>
            <person name="Saw J.H."/>
            <person name="Jorgensen S.L."/>
            <person name="Zaremba-Niedzwiedzka K."/>
            <person name="Martijn J."/>
            <person name="Lind A.E."/>
            <person name="van Eijk R."/>
            <person name="Schleper C."/>
            <person name="Guy L."/>
            <person name="Ettema T.J."/>
        </authorList>
    </citation>
    <scope>NUCLEOTIDE SEQUENCE</scope>
</reference>
<name>A0A0F9L7W3_9ZZZZ</name>
<accession>A0A0F9L7W3</accession>
<gene>
    <name evidence="1" type="ORF">LCGC14_1308900</name>
</gene>
<dbReference type="AlphaFoldDB" id="A0A0F9L7W3"/>
<proteinExistence type="predicted"/>